<accession>A0A1H7NT78</accession>
<dbReference type="Gene3D" id="3.30.2000.30">
    <property type="match status" value="1"/>
</dbReference>
<dbReference type="STRING" id="188906.SAMN04488526_2303"/>
<dbReference type="OrthoDB" id="7644395at2"/>
<protein>
    <recommendedName>
        <fullName evidence="3">DUF3168 domain-containing protein</fullName>
    </recommendedName>
</protein>
<evidence type="ECO:0000313" key="1">
    <source>
        <dbReference type="EMBL" id="SEL26743.1"/>
    </source>
</evidence>
<proteinExistence type="predicted"/>
<evidence type="ECO:0000313" key="2">
    <source>
        <dbReference type="Proteomes" id="UP000199283"/>
    </source>
</evidence>
<dbReference type="InterPro" id="IPR021508">
    <property type="entry name" value="Gp17-like"/>
</dbReference>
<dbReference type="EMBL" id="FNZQ01000004">
    <property type="protein sequence ID" value="SEL26743.1"/>
    <property type="molecule type" value="Genomic_DNA"/>
</dbReference>
<dbReference type="InterPro" id="IPR053745">
    <property type="entry name" value="Viral_Tail_Comp_sf"/>
</dbReference>
<dbReference type="Pfam" id="PF11367">
    <property type="entry name" value="Tail_completion_gp17"/>
    <property type="match status" value="1"/>
</dbReference>
<gene>
    <name evidence="1" type="ORF">SAMN04488526_2303</name>
</gene>
<dbReference type="AlphaFoldDB" id="A0A1H7NT78"/>
<organism evidence="1 2">
    <name type="scientific">Jannaschia helgolandensis</name>
    <dbReference type="NCBI Taxonomy" id="188906"/>
    <lineage>
        <taxon>Bacteria</taxon>
        <taxon>Pseudomonadati</taxon>
        <taxon>Pseudomonadota</taxon>
        <taxon>Alphaproteobacteria</taxon>
        <taxon>Rhodobacterales</taxon>
        <taxon>Roseobacteraceae</taxon>
        <taxon>Jannaschia</taxon>
    </lineage>
</organism>
<keyword evidence="2" id="KW-1185">Reference proteome</keyword>
<dbReference type="Proteomes" id="UP000199283">
    <property type="component" value="Unassembled WGS sequence"/>
</dbReference>
<evidence type="ECO:0008006" key="3">
    <source>
        <dbReference type="Google" id="ProtNLM"/>
    </source>
</evidence>
<name>A0A1H7NT78_9RHOB</name>
<reference evidence="1 2" key="1">
    <citation type="submission" date="2016-10" db="EMBL/GenBank/DDBJ databases">
        <authorList>
            <person name="de Groot N.N."/>
        </authorList>
    </citation>
    <scope>NUCLEOTIDE SEQUENCE [LARGE SCALE GENOMIC DNA]</scope>
    <source>
        <strain evidence="1 2">DSM 14858</strain>
    </source>
</reference>
<dbReference type="RefSeq" id="WP_092762916.1">
    <property type="nucleotide sequence ID" value="NZ_FNZQ01000004.1"/>
</dbReference>
<sequence>MSYTMGESLQTAVYGRLIADPAVDALLGGAVFDSTPEAAPDLFVALGHERAVGISDASGQGAIHRMRVSVVTRREGYIAAKKVAAAVSDALVGDELPLTRGRLVSMRFLRADARRDEGEGIRRIDLWFRARTDDQAV</sequence>